<dbReference type="EMBL" id="SNRW01036605">
    <property type="protein sequence ID" value="KAA6354274.1"/>
    <property type="molecule type" value="Genomic_DNA"/>
</dbReference>
<proteinExistence type="predicted"/>
<feature type="non-terminal residue" evidence="1">
    <location>
        <position position="1"/>
    </location>
</feature>
<organism evidence="1 2">
    <name type="scientific">Streblomastix strix</name>
    <dbReference type="NCBI Taxonomy" id="222440"/>
    <lineage>
        <taxon>Eukaryota</taxon>
        <taxon>Metamonada</taxon>
        <taxon>Preaxostyla</taxon>
        <taxon>Oxymonadida</taxon>
        <taxon>Streblomastigidae</taxon>
        <taxon>Streblomastix</taxon>
    </lineage>
</organism>
<gene>
    <name evidence="1" type="ORF">EZS28_050199</name>
</gene>
<sequence>VITAGNGYPLIENPRVLMLQNPPFAELQSQLSRVANDSCDQSSAKGGF</sequence>
<comment type="caution">
    <text evidence="1">The sequence shown here is derived from an EMBL/GenBank/DDBJ whole genome shotgun (WGS) entry which is preliminary data.</text>
</comment>
<name>A0A5J4T7C2_9EUKA</name>
<dbReference type="Proteomes" id="UP000324800">
    <property type="component" value="Unassembled WGS sequence"/>
</dbReference>
<evidence type="ECO:0000313" key="2">
    <source>
        <dbReference type="Proteomes" id="UP000324800"/>
    </source>
</evidence>
<protein>
    <submittedName>
        <fullName evidence="1">Uncharacterized protein</fullName>
    </submittedName>
</protein>
<reference evidence="1 2" key="1">
    <citation type="submission" date="2019-03" db="EMBL/GenBank/DDBJ databases">
        <title>Single cell metagenomics reveals metabolic interactions within the superorganism composed of flagellate Streblomastix strix and complex community of Bacteroidetes bacteria on its surface.</title>
        <authorList>
            <person name="Treitli S.C."/>
            <person name="Kolisko M."/>
            <person name="Husnik F."/>
            <person name="Keeling P."/>
            <person name="Hampl V."/>
        </authorList>
    </citation>
    <scope>NUCLEOTIDE SEQUENCE [LARGE SCALE GENOMIC DNA]</scope>
    <source>
        <strain evidence="1">ST1C</strain>
    </source>
</reference>
<evidence type="ECO:0000313" key="1">
    <source>
        <dbReference type="EMBL" id="KAA6354274.1"/>
    </source>
</evidence>
<dbReference type="AlphaFoldDB" id="A0A5J4T7C2"/>
<accession>A0A5J4T7C2</accession>